<dbReference type="RefSeq" id="WP_256552129.1">
    <property type="nucleotide sequence ID" value="NZ_CP101751.1"/>
</dbReference>
<dbReference type="PROSITE" id="PS51257">
    <property type="entry name" value="PROKAR_LIPOPROTEIN"/>
    <property type="match status" value="1"/>
</dbReference>
<accession>A0ABY5IUM1</accession>
<dbReference type="Proteomes" id="UP001059844">
    <property type="component" value="Chromosome"/>
</dbReference>
<dbReference type="EMBL" id="CP101751">
    <property type="protein sequence ID" value="UUC46465.1"/>
    <property type="molecule type" value="Genomic_DNA"/>
</dbReference>
<proteinExistence type="predicted"/>
<evidence type="ECO:0000313" key="2">
    <source>
        <dbReference type="Proteomes" id="UP001059844"/>
    </source>
</evidence>
<reference evidence="1" key="1">
    <citation type="submission" date="2022-07" db="EMBL/GenBank/DDBJ databases">
        <title>Isolation, identification, and degradation of a PFOSA degrading strain from sewage treatment plant.</title>
        <authorList>
            <person name="Zhang L."/>
            <person name="Huo Y."/>
        </authorList>
    </citation>
    <scope>NUCLEOTIDE SEQUENCE</scope>
    <source>
        <strain evidence="1">C1</strain>
    </source>
</reference>
<organism evidence="1 2">
    <name type="scientific">Flavobacterium cerinum</name>
    <dbReference type="NCBI Taxonomy" id="2502784"/>
    <lineage>
        <taxon>Bacteria</taxon>
        <taxon>Pseudomonadati</taxon>
        <taxon>Bacteroidota</taxon>
        <taxon>Flavobacteriia</taxon>
        <taxon>Flavobacteriales</taxon>
        <taxon>Flavobacteriaceae</taxon>
        <taxon>Flavobacterium</taxon>
    </lineage>
</organism>
<name>A0ABY5IUM1_9FLAO</name>
<gene>
    <name evidence="1" type="ORF">NOX80_04500</name>
</gene>
<sequence length="539" mass="60658">MNRISLLQKLLLSFTTVLLLSCDKDFNTIGSDLVGEENYNIEKYVGQTLAAYNKATGGVQANNLPVNILGIMNNATFGETKAHFVTEVQLASAAPTIGEHPVIDSVWVYVPYFSTQTGTDENGVRLYELDSVYGKDAKFKLKVYESKYQLRTFDPNNGGAAQKYFTDEKNLVETNRGTQQLNNGPANQNNEFYFNNLETILYKLNADGDYLNSSGQVIDNDDIANRVVLERFTPGMWLDLDKTFFQNKILNATSDKLLNNNAFKEYFKGLYFQVEGIEGQASMAMLDFSKAKINIRYKADGTADPSSRVRKTLVLNLTGTNINFLESSYALPSESGEDRLYLKGGQGSISYIDLFNATELENLRAEVAAKKWLINEANLTFYVDKQAMQNVAYEPQRIYLYDIKNNKVLTDYNYDVTTNSMYPKLSKVLLGGLVERETTGDKKAIKYKIRLTQYVNNLVKKDSNNVRVGLVVMEDINNVQSAYFKTPFTMTDPKNASYNVKLLPVGSVVNPLGVVLHGTNSSDVDKRLKLEIYYTKPKE</sequence>
<dbReference type="InterPro" id="IPR025366">
    <property type="entry name" value="DUF4270"/>
</dbReference>
<keyword evidence="2" id="KW-1185">Reference proteome</keyword>
<evidence type="ECO:0000313" key="1">
    <source>
        <dbReference type="EMBL" id="UUC46465.1"/>
    </source>
</evidence>
<dbReference type="Pfam" id="PF14092">
    <property type="entry name" value="DUF4270"/>
    <property type="match status" value="1"/>
</dbReference>
<protein>
    <submittedName>
        <fullName evidence="1">DUF4270 domain-containing protein</fullName>
    </submittedName>
</protein>